<dbReference type="AlphaFoldDB" id="X1CTD0"/>
<gene>
    <name evidence="1" type="ORF">S01H4_51427</name>
</gene>
<organism evidence="1">
    <name type="scientific">marine sediment metagenome</name>
    <dbReference type="NCBI Taxonomy" id="412755"/>
    <lineage>
        <taxon>unclassified sequences</taxon>
        <taxon>metagenomes</taxon>
        <taxon>ecological metagenomes</taxon>
    </lineage>
</organism>
<name>X1CTD0_9ZZZZ</name>
<sequence length="115" mass="13029">MVVVKVNEFGIGVHVEDSGYVPLERTFPATLEGVYGVSKTVKFIIVSEHDPSLYYSVVMDQENWEELVEQLSMRLRSPDIMEQADELAFKAADLRDRLLNTVLNRFACTKCGEVT</sequence>
<comment type="caution">
    <text evidence="1">The sequence shown here is derived from an EMBL/GenBank/DDBJ whole genome shotgun (WGS) entry which is preliminary data.</text>
</comment>
<dbReference type="EMBL" id="BART01029282">
    <property type="protein sequence ID" value="GAG99363.1"/>
    <property type="molecule type" value="Genomic_DNA"/>
</dbReference>
<reference evidence="1" key="1">
    <citation type="journal article" date="2014" name="Front. Microbiol.">
        <title>High frequency of phylogenetically diverse reductive dehalogenase-homologous genes in deep subseafloor sedimentary metagenomes.</title>
        <authorList>
            <person name="Kawai M."/>
            <person name="Futagami T."/>
            <person name="Toyoda A."/>
            <person name="Takaki Y."/>
            <person name="Nishi S."/>
            <person name="Hori S."/>
            <person name="Arai W."/>
            <person name="Tsubouchi T."/>
            <person name="Morono Y."/>
            <person name="Uchiyama I."/>
            <person name="Ito T."/>
            <person name="Fujiyama A."/>
            <person name="Inagaki F."/>
            <person name="Takami H."/>
        </authorList>
    </citation>
    <scope>NUCLEOTIDE SEQUENCE</scope>
    <source>
        <strain evidence="1">Expedition CK06-06</strain>
    </source>
</reference>
<accession>X1CTD0</accession>
<protein>
    <submittedName>
        <fullName evidence="1">Uncharacterized protein</fullName>
    </submittedName>
</protein>
<evidence type="ECO:0000313" key="1">
    <source>
        <dbReference type="EMBL" id="GAG99363.1"/>
    </source>
</evidence>
<proteinExistence type="predicted"/>
<feature type="non-terminal residue" evidence="1">
    <location>
        <position position="115"/>
    </location>
</feature>